<dbReference type="InterPro" id="IPR001647">
    <property type="entry name" value="HTH_TetR"/>
</dbReference>
<proteinExistence type="predicted"/>
<protein>
    <submittedName>
        <fullName evidence="6">Helix-turn-helix domain containing protein</fullName>
    </submittedName>
</protein>
<dbReference type="EMBL" id="CP113089">
    <property type="protein sequence ID" value="WAB81559.1"/>
    <property type="molecule type" value="Genomic_DNA"/>
</dbReference>
<feature type="domain" description="HTH tetR-type" evidence="5">
    <location>
        <begin position="14"/>
        <end position="74"/>
    </location>
</feature>
<evidence type="ECO:0000256" key="3">
    <source>
        <dbReference type="ARBA" id="ARBA00023163"/>
    </source>
</evidence>
<gene>
    <name evidence="6" type="ORF">OVN18_00600</name>
</gene>
<organism evidence="6 7">
    <name type="scientific">Microcella daejeonensis</name>
    <dbReference type="NCBI Taxonomy" id="2994971"/>
    <lineage>
        <taxon>Bacteria</taxon>
        <taxon>Bacillati</taxon>
        <taxon>Actinomycetota</taxon>
        <taxon>Actinomycetes</taxon>
        <taxon>Micrococcales</taxon>
        <taxon>Microbacteriaceae</taxon>
        <taxon>Microcella</taxon>
    </lineage>
</organism>
<sequence>MTETRAAAVRPRARATALAIERSAVALVLEQGYETVTVDMICARAGVSQRTFFNRFATKDAAIIGAEAPALDESAVRAFIASTGADVLGEAVGLVATAAIDAGPDPSLMLDRMRAVTSSPHLVQRQMERFAELESELAEVLRYRLERSRTPADDEASLQRQSHLAAQMLAGVMRYVAMTAIGEEPAALPATVERTRATLGQLLPKLAGTAEGTPA</sequence>
<dbReference type="PANTHER" id="PTHR30055:SF238">
    <property type="entry name" value="MYCOFACTOCIN BIOSYNTHESIS TRANSCRIPTIONAL REGULATOR MFTR-RELATED"/>
    <property type="match status" value="1"/>
</dbReference>
<accession>A0A9E8S935</accession>
<keyword evidence="3" id="KW-0804">Transcription</keyword>
<evidence type="ECO:0000313" key="7">
    <source>
        <dbReference type="Proteomes" id="UP001164706"/>
    </source>
</evidence>
<dbReference type="Pfam" id="PF00440">
    <property type="entry name" value="TetR_N"/>
    <property type="match status" value="1"/>
</dbReference>
<dbReference type="GO" id="GO:0003700">
    <property type="term" value="F:DNA-binding transcription factor activity"/>
    <property type="evidence" value="ECO:0007669"/>
    <property type="project" value="TreeGrafter"/>
</dbReference>
<keyword evidence="2 4" id="KW-0238">DNA-binding</keyword>
<name>A0A9E8S935_9MICO</name>
<dbReference type="AlphaFoldDB" id="A0A9E8S935"/>
<dbReference type="InterPro" id="IPR009057">
    <property type="entry name" value="Homeodomain-like_sf"/>
</dbReference>
<dbReference type="PROSITE" id="PS50977">
    <property type="entry name" value="HTH_TETR_2"/>
    <property type="match status" value="1"/>
</dbReference>
<dbReference type="PANTHER" id="PTHR30055">
    <property type="entry name" value="HTH-TYPE TRANSCRIPTIONAL REGULATOR RUTR"/>
    <property type="match status" value="1"/>
</dbReference>
<feature type="DNA-binding region" description="H-T-H motif" evidence="4">
    <location>
        <begin position="37"/>
        <end position="56"/>
    </location>
</feature>
<keyword evidence="7" id="KW-1185">Reference proteome</keyword>
<keyword evidence="1" id="KW-0805">Transcription regulation</keyword>
<dbReference type="InterPro" id="IPR023772">
    <property type="entry name" value="DNA-bd_HTH_TetR-type_CS"/>
</dbReference>
<dbReference type="RefSeq" id="WP_267737576.1">
    <property type="nucleotide sequence ID" value="NZ_CP113089.1"/>
</dbReference>
<evidence type="ECO:0000256" key="2">
    <source>
        <dbReference type="ARBA" id="ARBA00023125"/>
    </source>
</evidence>
<dbReference type="InterPro" id="IPR050109">
    <property type="entry name" value="HTH-type_TetR-like_transc_reg"/>
</dbReference>
<reference evidence="6" key="1">
    <citation type="submission" date="2022-11" db="EMBL/GenBank/DDBJ databases">
        <title>Description of Microcella daejonensis nov. sp, isolated from riverside soil.</title>
        <authorList>
            <person name="Molina K.M."/>
            <person name="Kim S.B."/>
        </authorList>
    </citation>
    <scope>NUCLEOTIDE SEQUENCE</scope>
    <source>
        <strain evidence="6">MMS21-STM12</strain>
    </source>
</reference>
<evidence type="ECO:0000313" key="6">
    <source>
        <dbReference type="EMBL" id="WAB81559.1"/>
    </source>
</evidence>
<dbReference type="GO" id="GO:0000976">
    <property type="term" value="F:transcription cis-regulatory region binding"/>
    <property type="evidence" value="ECO:0007669"/>
    <property type="project" value="TreeGrafter"/>
</dbReference>
<evidence type="ECO:0000256" key="4">
    <source>
        <dbReference type="PROSITE-ProRule" id="PRU00335"/>
    </source>
</evidence>
<evidence type="ECO:0000256" key="1">
    <source>
        <dbReference type="ARBA" id="ARBA00023015"/>
    </source>
</evidence>
<evidence type="ECO:0000259" key="5">
    <source>
        <dbReference type="PROSITE" id="PS50977"/>
    </source>
</evidence>
<dbReference type="Proteomes" id="UP001164706">
    <property type="component" value="Chromosome"/>
</dbReference>
<dbReference type="PROSITE" id="PS01081">
    <property type="entry name" value="HTH_TETR_1"/>
    <property type="match status" value="1"/>
</dbReference>
<dbReference type="Gene3D" id="1.10.357.10">
    <property type="entry name" value="Tetracycline Repressor, domain 2"/>
    <property type="match status" value="1"/>
</dbReference>
<dbReference type="SUPFAM" id="SSF46689">
    <property type="entry name" value="Homeodomain-like"/>
    <property type="match status" value="1"/>
</dbReference>
<dbReference type="KEGG" id="mdb:OVN18_00600"/>